<organism evidence="1 2">
    <name type="scientific">Babesia gibsoni</name>
    <dbReference type="NCBI Taxonomy" id="33632"/>
    <lineage>
        <taxon>Eukaryota</taxon>
        <taxon>Sar</taxon>
        <taxon>Alveolata</taxon>
        <taxon>Apicomplexa</taxon>
        <taxon>Aconoidasida</taxon>
        <taxon>Piroplasmida</taxon>
        <taxon>Babesiidae</taxon>
        <taxon>Babesia</taxon>
    </lineage>
</organism>
<keyword evidence="2" id="KW-1185">Reference proteome</keyword>
<sequence>MYVPHVIKVTLQASERQTFQGAPATFTRVIHSPEKCREAVSCTENRKTTDAAVVKRAYKPLDTLLTLGVRGTVDYIKGLACPSNESASDRECLETNVCGLAEGKSPQGTIKIRNKDAKILKDRIGSIIDFLSFSDATKLMFAISQLEQLQAYTAKEIAEHVIKLCETLSLNDEGGNCAISLALALTSLEHIARKQAEIRIKGVTNSTTRPQLAKNFNEKLEDHSLYADSDVRIPLHADSYNHEISVLESQIMPQDHMHYGKILVSKIAECVEASTNIDVNTLILLVQAMANTSIPAAEESETIIRRVPVDDLNHLQLCTYIHESAVVMNMQKIAIGDIIEKCMAKLGRYAATDIVQFTEACISQAFHAFYLTGNMDTNLMFTLANHMASNRVSFKKSKDFYRIGIPLSITGQLSSEPICLWLLNQLAANVSEFSKETSHFIFLLTSIANNVKMVWKRSNKLSLQSVSLETDIYEKAETYLRQQEGERAYFSSPRAAMLFLIEKANSMISSSSGDDFLQILLLNCAKNFKADSRIKFELLKECKKRVKEIPCRGVPQVLQTLFVLFSPNAPELVEVLTLYMDRIITEIECYNDEAVKQLEGTSMLSLSFLEDINIMGNVLAILDRCNLNRGDLAMKVIEMLERTKYKQLESATFQALVDLLHYLSFSLDKHDAIDIIAILIQQRLKSGTEASDGQLAATAECFIAAPLALNKHRHKGLIEEMQKRAKESKSASNALNDILNRLN</sequence>
<evidence type="ECO:0000313" key="2">
    <source>
        <dbReference type="Proteomes" id="UP001230268"/>
    </source>
</evidence>
<name>A0AAD8PDW6_BABGI</name>
<gene>
    <name evidence="1" type="ORF">BgAZ_203550</name>
</gene>
<accession>A0AAD8PDW6</accession>
<protein>
    <submittedName>
        <fullName evidence="1">Uncharacterized protein</fullName>
    </submittedName>
</protein>
<dbReference type="Proteomes" id="UP001230268">
    <property type="component" value="Unassembled WGS sequence"/>
</dbReference>
<reference evidence="1" key="1">
    <citation type="submission" date="2023-08" db="EMBL/GenBank/DDBJ databases">
        <title>Draft sequence of the Babesia gibsoni genome.</title>
        <authorList>
            <person name="Yamagishi J.Y."/>
            <person name="Xuan X.X."/>
        </authorList>
    </citation>
    <scope>NUCLEOTIDE SEQUENCE</scope>
    <source>
        <strain evidence="1">Azabu</strain>
    </source>
</reference>
<dbReference type="AlphaFoldDB" id="A0AAD8PDW6"/>
<evidence type="ECO:0000313" key="1">
    <source>
        <dbReference type="EMBL" id="KAK1443479.1"/>
    </source>
</evidence>
<comment type="caution">
    <text evidence="1">The sequence shown here is derived from an EMBL/GenBank/DDBJ whole genome shotgun (WGS) entry which is preliminary data.</text>
</comment>
<dbReference type="EMBL" id="JAVEPI010000002">
    <property type="protein sequence ID" value="KAK1443479.1"/>
    <property type="molecule type" value="Genomic_DNA"/>
</dbReference>
<proteinExistence type="predicted"/>